<dbReference type="AlphaFoldDB" id="A0A366HFD4"/>
<dbReference type="RefSeq" id="WP_113960286.1">
    <property type="nucleotide sequence ID" value="NZ_QNRR01000008.1"/>
</dbReference>
<feature type="signal peptide" evidence="1">
    <location>
        <begin position="1"/>
        <end position="21"/>
    </location>
</feature>
<dbReference type="EMBL" id="QNRR01000008">
    <property type="protein sequence ID" value="RBP40414.1"/>
    <property type="molecule type" value="Genomic_DNA"/>
</dbReference>
<dbReference type="PROSITE" id="PS51257">
    <property type="entry name" value="PROKAR_LIPOPROTEIN"/>
    <property type="match status" value="1"/>
</dbReference>
<evidence type="ECO:0000256" key="1">
    <source>
        <dbReference type="SAM" id="SignalP"/>
    </source>
</evidence>
<keyword evidence="3" id="KW-1185">Reference proteome</keyword>
<sequence>MKRLRPLLCAALALCCLPMLASCASDEDESPASYSHRLREKNDKYYEKQEKRKMKLRARQKRVDMWYESLMN</sequence>
<accession>A0A366HFD4</accession>
<feature type="chain" id="PRO_5017066335" description="Lipoprotein" evidence="1">
    <location>
        <begin position="22"/>
        <end position="72"/>
    </location>
</feature>
<dbReference type="Proteomes" id="UP000253426">
    <property type="component" value="Unassembled WGS sequence"/>
</dbReference>
<name>A0A366HFD4_9BACT</name>
<gene>
    <name evidence="2" type="ORF">DES53_108121</name>
</gene>
<organism evidence="2 3">
    <name type="scientific">Roseimicrobium gellanilyticum</name>
    <dbReference type="NCBI Taxonomy" id="748857"/>
    <lineage>
        <taxon>Bacteria</taxon>
        <taxon>Pseudomonadati</taxon>
        <taxon>Verrucomicrobiota</taxon>
        <taxon>Verrucomicrobiia</taxon>
        <taxon>Verrucomicrobiales</taxon>
        <taxon>Verrucomicrobiaceae</taxon>
        <taxon>Roseimicrobium</taxon>
    </lineage>
</organism>
<protein>
    <recommendedName>
        <fullName evidence="4">Lipoprotein</fullName>
    </recommendedName>
</protein>
<evidence type="ECO:0000313" key="2">
    <source>
        <dbReference type="EMBL" id="RBP40414.1"/>
    </source>
</evidence>
<reference evidence="2 3" key="1">
    <citation type="submission" date="2018-06" db="EMBL/GenBank/DDBJ databases">
        <title>Genomic Encyclopedia of Type Strains, Phase IV (KMG-IV): sequencing the most valuable type-strain genomes for metagenomic binning, comparative biology and taxonomic classification.</title>
        <authorList>
            <person name="Goeker M."/>
        </authorList>
    </citation>
    <scope>NUCLEOTIDE SEQUENCE [LARGE SCALE GENOMIC DNA]</scope>
    <source>
        <strain evidence="2 3">DSM 25532</strain>
    </source>
</reference>
<comment type="caution">
    <text evidence="2">The sequence shown here is derived from an EMBL/GenBank/DDBJ whole genome shotgun (WGS) entry which is preliminary data.</text>
</comment>
<keyword evidence="1" id="KW-0732">Signal</keyword>
<evidence type="ECO:0008006" key="4">
    <source>
        <dbReference type="Google" id="ProtNLM"/>
    </source>
</evidence>
<proteinExistence type="predicted"/>
<evidence type="ECO:0000313" key="3">
    <source>
        <dbReference type="Proteomes" id="UP000253426"/>
    </source>
</evidence>